<evidence type="ECO:0000313" key="2">
    <source>
        <dbReference type="EMBL" id="BAU90210.1"/>
    </source>
</evidence>
<dbReference type="EMBL" id="AP014809">
    <property type="protein sequence ID" value="BAU90210.1"/>
    <property type="molecule type" value="Genomic_DNA"/>
</dbReference>
<dbReference type="AlphaFoldDB" id="A0A160PFN1"/>
<reference evidence="2 3" key="1">
    <citation type="journal article" date="2016" name="Genome Announc.">
        <title>Complete Genome Sequence of Methylobacterium populi P-1M, Isolated from Pink-Pigmented Household Biofilm.</title>
        <authorList>
            <person name="Morohoshi T."/>
            <person name="Ikeda T."/>
        </authorList>
    </citation>
    <scope>NUCLEOTIDE SEQUENCE [LARGE SCALE GENOMIC DNA]</scope>
    <source>
        <strain evidence="2 3">P-1M</strain>
    </source>
</reference>
<dbReference type="Proteomes" id="UP000218288">
    <property type="component" value="Chromosome"/>
</dbReference>
<proteinExistence type="predicted"/>
<protein>
    <submittedName>
        <fullName evidence="2">Ferrochelatase</fullName>
    </submittedName>
</protein>
<name>A0A160PFN1_9HYPH</name>
<sequence>MAAARQGGIAHVIAHGTGSLSDRRPNPGGGSDRSLSGRTSGGGRRQERGKIRRGKIRRGKNHASTGAAPTAASAKRDRADLSRIAANFRPPRCVQRNNARA</sequence>
<organism evidence="2 3">
    <name type="scientific">Methylorubrum populi</name>
    <dbReference type="NCBI Taxonomy" id="223967"/>
    <lineage>
        <taxon>Bacteria</taxon>
        <taxon>Pseudomonadati</taxon>
        <taxon>Pseudomonadota</taxon>
        <taxon>Alphaproteobacteria</taxon>
        <taxon>Hyphomicrobiales</taxon>
        <taxon>Methylobacteriaceae</taxon>
        <taxon>Methylorubrum</taxon>
    </lineage>
</organism>
<feature type="compositionally biased region" description="Basic residues" evidence="1">
    <location>
        <begin position="50"/>
        <end position="61"/>
    </location>
</feature>
<evidence type="ECO:0000313" key="3">
    <source>
        <dbReference type="Proteomes" id="UP000218288"/>
    </source>
</evidence>
<feature type="compositionally biased region" description="Low complexity" evidence="1">
    <location>
        <begin position="63"/>
        <end position="73"/>
    </location>
</feature>
<feature type="region of interest" description="Disordered" evidence="1">
    <location>
        <begin position="1"/>
        <end position="101"/>
    </location>
</feature>
<accession>A0A160PFN1</accession>
<evidence type="ECO:0000256" key="1">
    <source>
        <dbReference type="SAM" id="MobiDB-lite"/>
    </source>
</evidence>
<gene>
    <name evidence="2" type="ORF">MPPM_1605</name>
</gene>